<organism evidence="4 5">
    <name type="scientific">Weissella fermenti</name>
    <dbReference type="NCBI Taxonomy" id="2987699"/>
    <lineage>
        <taxon>Bacteria</taxon>
        <taxon>Bacillati</taxon>
        <taxon>Bacillota</taxon>
        <taxon>Bacilli</taxon>
        <taxon>Lactobacillales</taxon>
        <taxon>Lactobacillaceae</taxon>
        <taxon>Weissella</taxon>
    </lineage>
</organism>
<evidence type="ECO:0000313" key="4">
    <source>
        <dbReference type="EMBL" id="MDF9300256.1"/>
    </source>
</evidence>
<feature type="region of interest" description="Disordered" evidence="1">
    <location>
        <begin position="29"/>
        <end position="77"/>
    </location>
</feature>
<feature type="signal peptide" evidence="2">
    <location>
        <begin position="1"/>
        <end position="24"/>
    </location>
</feature>
<evidence type="ECO:0000256" key="2">
    <source>
        <dbReference type="SAM" id="SignalP"/>
    </source>
</evidence>
<accession>A0ABT6D567</accession>
<feature type="chain" id="PRO_5047216701" evidence="2">
    <location>
        <begin position="25"/>
        <end position="252"/>
    </location>
</feature>
<dbReference type="EMBL" id="JAOZFC020000002">
    <property type="protein sequence ID" value="MDF9300256.1"/>
    <property type="molecule type" value="Genomic_DNA"/>
</dbReference>
<reference evidence="4" key="1">
    <citation type="submission" date="2023-03" db="EMBL/GenBank/DDBJ databases">
        <title>Comparative genomics of Weissella fermenti BK2, and weissella type species.</title>
        <authorList>
            <person name="Lee J.K."/>
            <person name="Baek J.H."/>
            <person name="Kim J.M."/>
            <person name="Choi D.G."/>
            <person name="Jeon C.O."/>
        </authorList>
    </citation>
    <scope>NUCLEOTIDE SEQUENCE</scope>
    <source>
        <strain evidence="4">BK2</strain>
    </source>
</reference>
<evidence type="ECO:0000259" key="3">
    <source>
        <dbReference type="Pfam" id="PF13731"/>
    </source>
</evidence>
<feature type="compositionally biased region" description="Polar residues" evidence="1">
    <location>
        <begin position="67"/>
        <end position="77"/>
    </location>
</feature>
<dbReference type="InterPro" id="IPR027994">
    <property type="entry name" value="WxL_dom"/>
</dbReference>
<comment type="caution">
    <text evidence="4">The sequence shown here is derived from an EMBL/GenBank/DDBJ whole genome shotgun (WGS) entry which is preliminary data.</text>
</comment>
<name>A0ABT6D567_9LACO</name>
<proteinExistence type="predicted"/>
<dbReference type="Proteomes" id="UP001146336">
    <property type="component" value="Unassembled WGS sequence"/>
</dbReference>
<dbReference type="Pfam" id="PF13731">
    <property type="entry name" value="WxL"/>
    <property type="match status" value="1"/>
</dbReference>
<protein>
    <submittedName>
        <fullName evidence="4">WxL domain-containing protein</fullName>
    </submittedName>
</protein>
<evidence type="ECO:0000256" key="1">
    <source>
        <dbReference type="SAM" id="MobiDB-lite"/>
    </source>
</evidence>
<feature type="domain" description="WxL" evidence="3">
    <location>
        <begin position="36"/>
        <end position="249"/>
    </location>
</feature>
<keyword evidence="2" id="KW-0732">Signal</keyword>
<feature type="compositionally biased region" description="Polar residues" evidence="1">
    <location>
        <begin position="29"/>
        <end position="47"/>
    </location>
</feature>
<evidence type="ECO:0000313" key="5">
    <source>
        <dbReference type="Proteomes" id="UP001146336"/>
    </source>
</evidence>
<dbReference type="RefSeq" id="WP_199404129.1">
    <property type="nucleotide sequence ID" value="NZ_JAOZFC020000002.1"/>
</dbReference>
<keyword evidence="5" id="KW-1185">Reference proteome</keyword>
<sequence>MKKTVFLATTAVLGGLLASTVAFADTPANQSTYSDATTGKSTANVTLTKPDKNPVQPNVPGKPDNPSDGNPGNTNTADLMLKYVSHFDFGSKELSAQSSKAPVKTIGLVDANGKATNEKTVPYAKVSDTRGTAEGWQLKVKQDAEFQNAAKTNKINGAQINIATVTPVDGTGVTTTDVQGKSQTIDQTTGDAIIMSTTGAHHFGEYSAMFGNPTETGDTTDGVQLLIPGNSALADDYSTTLTWTLESVPAKN</sequence>
<gene>
    <name evidence="4" type="ORF">OIT47_008220</name>
</gene>